<evidence type="ECO:0000259" key="1">
    <source>
        <dbReference type="Pfam" id="PF13401"/>
    </source>
</evidence>
<sequence length="380" mass="43273">MSLRDKLLKSSGVGATPSFYTKFGILENPFPASSQPTGHPHLESDVDDQIVNAIKQFEAYNHATQVIVVEGTQGVGKTNLLNYYQHELQDYYRDEKGFYIIRYYPDPEPSFDAIVRKIFQELGENHLRQIGEELSERNEAEAERIIGLARSSDVRAVLYTLRRVAKEESSELGQVCEAALEWFLGLRLYKKHSQLLGVFFRLDTVESKTQALRDIVYVSSELTLLNGIFLLLDELEKQDYSLSKTTILKYLSAIRALIDSLPRNLFMMLALTPSARNRYFLMLPAIAGRLQNIVTLKPLQKDDDAVNLYRFYLSHERQRTKNEAVTGETPGSAHLLTEEIVKDLFNRMLVESANRGVKGVTHRDLLQRLRDEAEAVIANG</sequence>
<dbReference type="EMBL" id="JAEMHM010000005">
    <property type="protein sequence ID" value="MBJ6724389.1"/>
    <property type="molecule type" value="Genomic_DNA"/>
</dbReference>
<dbReference type="Proteomes" id="UP000636888">
    <property type="component" value="Unassembled WGS sequence"/>
</dbReference>
<dbReference type="InterPro" id="IPR049945">
    <property type="entry name" value="AAA_22"/>
</dbReference>
<reference evidence="2" key="1">
    <citation type="submission" date="2020-12" db="EMBL/GenBank/DDBJ databases">
        <title>Geomonas sp. Red875, isolated from river sediment.</title>
        <authorList>
            <person name="Xu Z."/>
            <person name="Zhang Z."/>
            <person name="Masuda Y."/>
            <person name="Itoh H."/>
            <person name="Senoo K."/>
        </authorList>
    </citation>
    <scope>NUCLEOTIDE SEQUENCE</scope>
    <source>
        <strain evidence="2">Red875</strain>
    </source>
</reference>
<feature type="domain" description="ORC1/DEAH AAA+ ATPase" evidence="1">
    <location>
        <begin position="64"/>
        <end position="135"/>
    </location>
</feature>
<name>A0A8J7JED9_9BACT</name>
<comment type="caution">
    <text evidence="2">The sequence shown here is derived from an EMBL/GenBank/DDBJ whole genome shotgun (WGS) entry which is preliminary data.</text>
</comment>
<evidence type="ECO:0000313" key="3">
    <source>
        <dbReference type="Proteomes" id="UP000636888"/>
    </source>
</evidence>
<organism evidence="2 3">
    <name type="scientific">Geomesophilobacter sediminis</name>
    <dbReference type="NCBI Taxonomy" id="2798584"/>
    <lineage>
        <taxon>Bacteria</taxon>
        <taxon>Pseudomonadati</taxon>
        <taxon>Thermodesulfobacteriota</taxon>
        <taxon>Desulfuromonadia</taxon>
        <taxon>Geobacterales</taxon>
        <taxon>Geobacteraceae</taxon>
        <taxon>Geomesophilobacter</taxon>
    </lineage>
</organism>
<proteinExistence type="predicted"/>
<accession>A0A8J7JED9</accession>
<dbReference type="InterPro" id="IPR027417">
    <property type="entry name" value="P-loop_NTPase"/>
</dbReference>
<dbReference type="Gene3D" id="3.40.50.300">
    <property type="entry name" value="P-loop containing nucleotide triphosphate hydrolases"/>
    <property type="match status" value="1"/>
</dbReference>
<evidence type="ECO:0000313" key="2">
    <source>
        <dbReference type="EMBL" id="MBJ6724389.1"/>
    </source>
</evidence>
<dbReference type="SUPFAM" id="SSF52540">
    <property type="entry name" value="P-loop containing nucleoside triphosphate hydrolases"/>
    <property type="match status" value="1"/>
</dbReference>
<gene>
    <name evidence="2" type="ORF">JFN93_06690</name>
</gene>
<dbReference type="AlphaFoldDB" id="A0A8J7JED9"/>
<dbReference type="Pfam" id="PF13401">
    <property type="entry name" value="AAA_22"/>
    <property type="match status" value="1"/>
</dbReference>
<protein>
    <recommendedName>
        <fullName evidence="1">ORC1/DEAH AAA+ ATPase domain-containing protein</fullName>
    </recommendedName>
</protein>
<dbReference type="RefSeq" id="WP_199383242.1">
    <property type="nucleotide sequence ID" value="NZ_JAEMHM010000005.1"/>
</dbReference>
<dbReference type="GO" id="GO:0016887">
    <property type="term" value="F:ATP hydrolysis activity"/>
    <property type="evidence" value="ECO:0007669"/>
    <property type="project" value="InterPro"/>
</dbReference>
<keyword evidence="3" id="KW-1185">Reference proteome</keyword>